<reference evidence="1 3" key="1">
    <citation type="submission" date="2020-01" db="EMBL/GenBank/DDBJ databases">
        <authorList>
            <consortium name="DOE Joint Genome Institute"/>
            <person name="Haridas S."/>
            <person name="Albert R."/>
            <person name="Binder M."/>
            <person name="Bloem J."/>
            <person name="Labutti K."/>
            <person name="Salamov A."/>
            <person name="Andreopoulos B."/>
            <person name="Baker S.E."/>
            <person name="Barry K."/>
            <person name="Bills G."/>
            <person name="Bluhm B.H."/>
            <person name="Cannon C."/>
            <person name="Castanera R."/>
            <person name="Culley D.E."/>
            <person name="Daum C."/>
            <person name="Ezra D."/>
            <person name="Gonzalez J.B."/>
            <person name="Henrissat B."/>
            <person name="Kuo A."/>
            <person name="Liang C."/>
            <person name="Lipzen A."/>
            <person name="Lutzoni F."/>
            <person name="Magnuson J."/>
            <person name="Mondo S."/>
            <person name="Nolan M."/>
            <person name="Ohm R."/>
            <person name="Pangilinan J."/>
            <person name="Park H.-J."/>
            <person name="Ramirez L."/>
            <person name="Alfaro M."/>
            <person name="Sun H."/>
            <person name="Tritt A."/>
            <person name="Yoshinaga Y."/>
            <person name="Zwiers L.-H."/>
            <person name="Turgeon B.G."/>
            <person name="Goodwin S.B."/>
            <person name="Spatafora J.W."/>
            <person name="Crous P.W."/>
            <person name="Grigoriev I.V."/>
        </authorList>
    </citation>
    <scope>NUCLEOTIDE SEQUENCE</scope>
    <source>
        <strain evidence="1 3">CBS 781.70</strain>
    </source>
</reference>
<dbReference type="PANTHER" id="PTHR45458:SF3">
    <property type="entry name" value="CHAIN DEHYDROGENASE (ATSC), PUTATIVE-RELATED"/>
    <property type="match status" value="1"/>
</dbReference>
<evidence type="ECO:0000313" key="1">
    <source>
        <dbReference type="EMBL" id="KAF1816828.1"/>
    </source>
</evidence>
<dbReference type="PANTHER" id="PTHR45458">
    <property type="entry name" value="SHORT-CHAIN DEHYDROGENASE/REDUCTASE SDR"/>
    <property type="match status" value="1"/>
</dbReference>
<dbReference type="CDD" id="cd05325">
    <property type="entry name" value="carb_red_sniffer_like_SDR_c"/>
    <property type="match status" value="1"/>
</dbReference>
<dbReference type="RefSeq" id="XP_033538459.1">
    <property type="nucleotide sequence ID" value="XM_033676892.1"/>
</dbReference>
<dbReference type="SUPFAM" id="SSF51735">
    <property type="entry name" value="NAD(P)-binding Rossmann-fold domains"/>
    <property type="match status" value="1"/>
</dbReference>
<protein>
    <submittedName>
        <fullName evidence="1 3">NAD(P)-binding protein</fullName>
    </submittedName>
</protein>
<dbReference type="GeneID" id="54417462"/>
<reference evidence="3" key="3">
    <citation type="submission" date="2025-04" db="UniProtKB">
        <authorList>
            <consortium name="RefSeq"/>
        </authorList>
    </citation>
    <scope>IDENTIFICATION</scope>
    <source>
        <strain evidence="3">CBS 781.70</strain>
    </source>
</reference>
<dbReference type="PRINTS" id="PR00081">
    <property type="entry name" value="GDHRDH"/>
</dbReference>
<dbReference type="Gene3D" id="3.40.50.720">
    <property type="entry name" value="NAD(P)-binding Rossmann-like Domain"/>
    <property type="match status" value="1"/>
</dbReference>
<dbReference type="Proteomes" id="UP000504638">
    <property type="component" value="Unplaced"/>
</dbReference>
<organism evidence="1">
    <name type="scientific">Eremomyces bilateralis CBS 781.70</name>
    <dbReference type="NCBI Taxonomy" id="1392243"/>
    <lineage>
        <taxon>Eukaryota</taxon>
        <taxon>Fungi</taxon>
        <taxon>Dikarya</taxon>
        <taxon>Ascomycota</taxon>
        <taxon>Pezizomycotina</taxon>
        <taxon>Dothideomycetes</taxon>
        <taxon>Dothideomycetes incertae sedis</taxon>
        <taxon>Eremomycetales</taxon>
        <taxon>Eremomycetaceae</taxon>
        <taxon>Eremomyces</taxon>
    </lineage>
</organism>
<gene>
    <name evidence="1 3" type="ORF">P152DRAFT_406919</name>
</gene>
<evidence type="ECO:0000313" key="3">
    <source>
        <dbReference type="RefSeq" id="XP_033538459.1"/>
    </source>
</evidence>
<evidence type="ECO:0000313" key="2">
    <source>
        <dbReference type="Proteomes" id="UP000504638"/>
    </source>
</evidence>
<keyword evidence="2" id="KW-1185">Reference proteome</keyword>
<dbReference type="InterPro" id="IPR002347">
    <property type="entry name" value="SDR_fam"/>
</dbReference>
<dbReference type="GO" id="GO:0016616">
    <property type="term" value="F:oxidoreductase activity, acting on the CH-OH group of donors, NAD or NADP as acceptor"/>
    <property type="evidence" value="ECO:0007669"/>
    <property type="project" value="TreeGrafter"/>
</dbReference>
<reference evidence="3" key="2">
    <citation type="submission" date="2020-04" db="EMBL/GenBank/DDBJ databases">
        <authorList>
            <consortium name="NCBI Genome Project"/>
        </authorList>
    </citation>
    <scope>NUCLEOTIDE SEQUENCE</scope>
    <source>
        <strain evidence="3">CBS 781.70</strain>
    </source>
</reference>
<name>A0A6G1GFI2_9PEZI</name>
<dbReference type="InterPro" id="IPR036291">
    <property type="entry name" value="NAD(P)-bd_dom_sf"/>
</dbReference>
<accession>A0A6G1GFI2</accession>
<dbReference type="Pfam" id="PF00106">
    <property type="entry name" value="adh_short"/>
    <property type="match status" value="1"/>
</dbReference>
<sequence length="271" mass="29099">MASYLVTGVSRGLGFEFLKQLSNNSDNTVFGLVRDKAATDKKVKSELGERANVHILAADITNYDAVKKSADHVAKVTGGKLDYLIANAAYQSEVRASAGIGDFTDQPELLEKDLLDSFNINVVGNIHLINLYLPLILKGTTKKVIAISTGMADIDFIAKFGVTIGSPYAISKAAMNAAVAKFSAQYAGQGVLFLNISPGLVNTRPFDNPTEEQKQGAAIMLARFRDYAPHFTGPITPTESVNHVMSVINKASVENGDGGSFVSHFGNKQWL</sequence>
<dbReference type="EMBL" id="ML975149">
    <property type="protein sequence ID" value="KAF1816828.1"/>
    <property type="molecule type" value="Genomic_DNA"/>
</dbReference>
<dbReference type="InterPro" id="IPR052184">
    <property type="entry name" value="SDR_enzymes"/>
</dbReference>
<dbReference type="AlphaFoldDB" id="A0A6G1GFI2"/>
<proteinExistence type="predicted"/>
<dbReference type="OrthoDB" id="7289984at2759"/>